<feature type="compositionally biased region" description="Low complexity" evidence="1">
    <location>
        <begin position="326"/>
        <end position="335"/>
    </location>
</feature>
<proteinExistence type="predicted"/>
<accession>C1N1X2</accession>
<dbReference type="GeneID" id="9687428"/>
<feature type="compositionally biased region" description="Polar residues" evidence="1">
    <location>
        <begin position="26"/>
        <end position="36"/>
    </location>
</feature>
<feature type="compositionally biased region" description="Acidic residues" evidence="1">
    <location>
        <begin position="233"/>
        <end position="246"/>
    </location>
</feature>
<evidence type="ECO:0000256" key="1">
    <source>
        <dbReference type="SAM" id="MobiDB-lite"/>
    </source>
</evidence>
<evidence type="ECO:0000313" key="2">
    <source>
        <dbReference type="EMBL" id="EEH53905.1"/>
    </source>
</evidence>
<protein>
    <submittedName>
        <fullName evidence="2">Predicted protein</fullName>
    </submittedName>
</protein>
<feature type="compositionally biased region" description="Basic and acidic residues" evidence="1">
    <location>
        <begin position="168"/>
        <end position="181"/>
    </location>
</feature>
<feature type="compositionally biased region" description="Basic and acidic residues" evidence="1">
    <location>
        <begin position="149"/>
        <end position="158"/>
    </location>
</feature>
<dbReference type="KEGG" id="mpp:MICPUCDRAFT_51767"/>
<dbReference type="AlphaFoldDB" id="C1N1X2"/>
<dbReference type="EMBL" id="GG663745">
    <property type="protein sequence ID" value="EEH53905.1"/>
    <property type="molecule type" value="Genomic_DNA"/>
</dbReference>
<feature type="compositionally biased region" description="Acidic residues" evidence="1">
    <location>
        <begin position="182"/>
        <end position="191"/>
    </location>
</feature>
<reference evidence="2 3" key="1">
    <citation type="journal article" date="2009" name="Science">
        <title>Green evolution and dynamic adaptations revealed by genomes of the marine picoeukaryotes Micromonas.</title>
        <authorList>
            <person name="Worden A.Z."/>
            <person name="Lee J.H."/>
            <person name="Mock T."/>
            <person name="Rouze P."/>
            <person name="Simmons M.P."/>
            <person name="Aerts A.L."/>
            <person name="Allen A.E."/>
            <person name="Cuvelier M.L."/>
            <person name="Derelle E."/>
            <person name="Everett M.V."/>
            <person name="Foulon E."/>
            <person name="Grimwood J."/>
            <person name="Gundlach H."/>
            <person name="Henrissat B."/>
            <person name="Napoli C."/>
            <person name="McDonald S.M."/>
            <person name="Parker M.S."/>
            <person name="Rombauts S."/>
            <person name="Salamov A."/>
            <person name="Von Dassow P."/>
            <person name="Badger J.H."/>
            <person name="Coutinho P.M."/>
            <person name="Demir E."/>
            <person name="Dubchak I."/>
            <person name="Gentemann C."/>
            <person name="Eikrem W."/>
            <person name="Gready J.E."/>
            <person name="John U."/>
            <person name="Lanier W."/>
            <person name="Lindquist E.A."/>
            <person name="Lucas S."/>
            <person name="Mayer K.F."/>
            <person name="Moreau H."/>
            <person name="Not F."/>
            <person name="Otillar R."/>
            <person name="Panaud O."/>
            <person name="Pangilinan J."/>
            <person name="Paulsen I."/>
            <person name="Piegu B."/>
            <person name="Poliakov A."/>
            <person name="Robbens S."/>
            <person name="Schmutz J."/>
            <person name="Toulza E."/>
            <person name="Wyss T."/>
            <person name="Zelensky A."/>
            <person name="Zhou K."/>
            <person name="Armbrust E.V."/>
            <person name="Bhattacharya D."/>
            <person name="Goodenough U.W."/>
            <person name="Van de Peer Y."/>
            <person name="Grigoriev I.V."/>
        </authorList>
    </citation>
    <scope>NUCLEOTIDE SEQUENCE [LARGE SCALE GENOMIC DNA]</scope>
    <source>
        <strain evidence="2 3">CCMP1545</strain>
    </source>
</reference>
<gene>
    <name evidence="2" type="ORF">MICPUCDRAFT_51767</name>
</gene>
<organism evidence="3">
    <name type="scientific">Micromonas pusilla (strain CCMP1545)</name>
    <name type="common">Picoplanktonic green alga</name>
    <dbReference type="NCBI Taxonomy" id="564608"/>
    <lineage>
        <taxon>Eukaryota</taxon>
        <taxon>Viridiplantae</taxon>
        <taxon>Chlorophyta</taxon>
        <taxon>Mamiellophyceae</taxon>
        <taxon>Mamiellales</taxon>
        <taxon>Mamiellaceae</taxon>
        <taxon>Micromonas</taxon>
    </lineage>
</organism>
<sequence>MQQSPFTPFTAKDECMATPAPRGTTRETPSATSMRTPSVFATPACGRLAVTPQPRSFHHHQRHHSKAFAMGPPPPHGVGGSANADWHAQWHTPMPADAAFAAAMPPSAGRVVAARIPTHDGRAPRRGAQPRAAAGEGAGAHAAGGPLRSIDEDAKMNDDAASSPTKRQLFDELVMRRRDEQECSDDDDDDDGGARGRRRGGGRAAPANVPPPPPQKRRASRPLPPPFGRLHDDDDYDSEEEEEDGVSPDSVLTCCDGKAATATKATPPSRSPYKAARGMHIAMNSPGKQKRMEEEIARMHRATQRRAARESFGINNTNNSTRFTRAAGPQPAAAASAAAIIPSPVSDAVPTRRPAHQDAEMMDVSSAVSAATPRVREGDPDVPNKPAVSRTASRVEVMLREPRGSPGEMGVAAKLELRFATLGVSVGGGDGGGEGGGEGAGCVTFGARRAFSFTTPPRVRKTREGTTGDEDDDARGRGCRK</sequence>
<feature type="region of interest" description="Disordered" evidence="1">
    <location>
        <begin position="1"/>
        <end position="38"/>
    </location>
</feature>
<keyword evidence="3" id="KW-1185">Reference proteome</keyword>
<feature type="region of interest" description="Disordered" evidence="1">
    <location>
        <begin position="118"/>
        <end position="335"/>
    </location>
</feature>
<evidence type="ECO:0000313" key="3">
    <source>
        <dbReference type="Proteomes" id="UP000001876"/>
    </source>
</evidence>
<feature type="region of interest" description="Disordered" evidence="1">
    <location>
        <begin position="371"/>
        <end position="390"/>
    </location>
</feature>
<feature type="compositionally biased region" description="Polar residues" evidence="1">
    <location>
        <begin position="313"/>
        <end position="323"/>
    </location>
</feature>
<dbReference type="Proteomes" id="UP000001876">
    <property type="component" value="Unassembled WGS sequence"/>
</dbReference>
<feature type="region of interest" description="Disordered" evidence="1">
    <location>
        <begin position="59"/>
        <end position="80"/>
    </location>
</feature>
<name>C1N1X2_MICPC</name>
<feature type="region of interest" description="Disordered" evidence="1">
    <location>
        <begin position="453"/>
        <end position="481"/>
    </location>
</feature>
<feature type="compositionally biased region" description="Low complexity" evidence="1">
    <location>
        <begin position="126"/>
        <end position="146"/>
    </location>
</feature>
<dbReference type="RefSeq" id="XP_003062193.1">
    <property type="nucleotide sequence ID" value="XM_003062147.1"/>
</dbReference>